<name>A0AAN1XVK3_UNVUL</name>
<proteinExistence type="predicted"/>
<dbReference type="AlphaFoldDB" id="A0AAN1XVK3"/>
<gene>
    <name evidence="1" type="ORF">WPS_05020</name>
</gene>
<dbReference type="Proteomes" id="UP001317532">
    <property type="component" value="Chromosome"/>
</dbReference>
<dbReference type="InterPro" id="IPR029058">
    <property type="entry name" value="AB_hydrolase_fold"/>
</dbReference>
<dbReference type="Gene3D" id="3.40.50.1820">
    <property type="entry name" value="alpha/beta hydrolase"/>
    <property type="match status" value="1"/>
</dbReference>
<organism evidence="1 2">
    <name type="scientific">Vulcanimicrobium alpinum</name>
    <dbReference type="NCBI Taxonomy" id="3016050"/>
    <lineage>
        <taxon>Bacteria</taxon>
        <taxon>Bacillati</taxon>
        <taxon>Vulcanimicrobiota</taxon>
        <taxon>Vulcanimicrobiia</taxon>
        <taxon>Vulcanimicrobiales</taxon>
        <taxon>Vulcanimicrobiaceae</taxon>
        <taxon>Vulcanimicrobium</taxon>
    </lineage>
</organism>
<dbReference type="KEGG" id="vab:WPS_05020"/>
<keyword evidence="2" id="KW-1185">Reference proteome</keyword>
<evidence type="ECO:0000313" key="2">
    <source>
        <dbReference type="Proteomes" id="UP001317532"/>
    </source>
</evidence>
<accession>A0AAN1XVK3</accession>
<dbReference type="SUPFAM" id="SSF53474">
    <property type="entry name" value="alpha/beta-Hydrolases"/>
    <property type="match status" value="1"/>
</dbReference>
<reference evidence="1 2" key="1">
    <citation type="journal article" date="2022" name="ISME Commun">
        <title>Vulcanimicrobium alpinus gen. nov. sp. nov., the first cultivated representative of the candidate phylum 'Eremiobacterota', is a metabolically versatile aerobic anoxygenic phototroph.</title>
        <authorList>
            <person name="Yabe S."/>
            <person name="Muto K."/>
            <person name="Abe K."/>
            <person name="Yokota A."/>
            <person name="Staudigel H."/>
            <person name="Tebo B.M."/>
        </authorList>
    </citation>
    <scope>NUCLEOTIDE SEQUENCE [LARGE SCALE GENOMIC DNA]</scope>
    <source>
        <strain evidence="1 2">WC8-2</strain>
    </source>
</reference>
<protein>
    <recommendedName>
        <fullName evidence="3">Alpha/beta hydrolase</fullName>
    </recommendedName>
</protein>
<evidence type="ECO:0008006" key="3">
    <source>
        <dbReference type="Google" id="ProtNLM"/>
    </source>
</evidence>
<evidence type="ECO:0000313" key="1">
    <source>
        <dbReference type="EMBL" id="BDE05226.1"/>
    </source>
</evidence>
<dbReference type="EMBL" id="AP025523">
    <property type="protein sequence ID" value="BDE05226.1"/>
    <property type="molecule type" value="Genomic_DNA"/>
</dbReference>
<sequence>MRVVLIAGWNEAAKYMRTLIDGRNGNKGLAGLGFDCTVFPDGHDSLRDRVDRFASFLDALYIREPGAFPIATIGYSAGGLVNRGFLRAYPHRAREIAATVQIAAPNGGLMTRYVAMPLKLAFIPNHVLFDMDVESDYMRWLNDIGGRWVKDWDNPKKKRWIVDDGAWIAPPDHRILQIGGRMPRYHDQSDGVVMVESASLHNRLPTTWIEDDRANHLNLGAVSNPLAFLARGFRSDDRIWPRCVELTAKFLRSEAVP</sequence>
<dbReference type="RefSeq" id="WP_317996286.1">
    <property type="nucleotide sequence ID" value="NZ_AP025523.1"/>
</dbReference>